<dbReference type="RefSeq" id="WP_104030381.1">
    <property type="nucleotide sequence ID" value="NZ_PRKQ01000001.1"/>
</dbReference>
<evidence type="ECO:0000313" key="2">
    <source>
        <dbReference type="Proteomes" id="UP000239759"/>
    </source>
</evidence>
<dbReference type="AlphaFoldDB" id="A0AAP8QHE6"/>
<dbReference type="EMBL" id="PRKQ01000001">
    <property type="protein sequence ID" value="PPB12980.1"/>
    <property type="molecule type" value="Genomic_DNA"/>
</dbReference>
<accession>A0AAP8QHE6</accession>
<proteinExistence type="predicted"/>
<dbReference type="Proteomes" id="UP000239759">
    <property type="component" value="Unassembled WGS sequence"/>
</dbReference>
<gene>
    <name evidence="1" type="ORF">C4A77_00925</name>
</gene>
<sequence length="80" mass="9247">MKITIGTFSEEQLIERDFLDGYELRVDGHLMISMYDGEREDNNLSRNFSDVHKIEDVIKLAFEAGKNGEELLFDYVGITD</sequence>
<organism evidence="1 2">
    <name type="scientific">Brevibacillus laterosporus</name>
    <name type="common">Bacillus laterosporus</name>
    <dbReference type="NCBI Taxonomy" id="1465"/>
    <lineage>
        <taxon>Bacteria</taxon>
        <taxon>Bacillati</taxon>
        <taxon>Bacillota</taxon>
        <taxon>Bacilli</taxon>
        <taxon>Bacillales</taxon>
        <taxon>Paenibacillaceae</taxon>
        <taxon>Brevibacillus</taxon>
    </lineage>
</organism>
<protein>
    <submittedName>
        <fullName evidence="1">Uncharacterized protein</fullName>
    </submittedName>
</protein>
<evidence type="ECO:0000313" key="1">
    <source>
        <dbReference type="EMBL" id="PPB12980.1"/>
    </source>
</evidence>
<name>A0AAP8QHE6_BRELA</name>
<reference evidence="1 2" key="1">
    <citation type="submission" date="2018-02" db="EMBL/GenBank/DDBJ databases">
        <title>Comparative analysis of genomes of three Brevibacillus laterosporus strains producers of potent antimicrobials isolated from silage.</title>
        <authorList>
            <person name="Kojic M."/>
            <person name="Miljkovic M."/>
            <person name="Studholme D."/>
            <person name="Filipic B."/>
        </authorList>
    </citation>
    <scope>NUCLEOTIDE SEQUENCE [LARGE SCALE GENOMIC DNA]</scope>
    <source>
        <strain evidence="1 2">BGSP11</strain>
    </source>
</reference>
<comment type="caution">
    <text evidence="1">The sequence shown here is derived from an EMBL/GenBank/DDBJ whole genome shotgun (WGS) entry which is preliminary data.</text>
</comment>